<dbReference type="InterPro" id="IPR016169">
    <property type="entry name" value="FAD-bd_PCMH_sub2"/>
</dbReference>
<evidence type="ECO:0000313" key="6">
    <source>
        <dbReference type="Proteomes" id="UP000646053"/>
    </source>
</evidence>
<dbReference type="InterPro" id="IPR051676">
    <property type="entry name" value="UPF0053_domain"/>
</dbReference>
<name>A0A8J8CP73_9CYAN</name>
<keyword evidence="2 3" id="KW-0472">Membrane</keyword>
<dbReference type="Pfam" id="PF03471">
    <property type="entry name" value="CorC_HlyC"/>
    <property type="match status" value="1"/>
</dbReference>
<evidence type="ECO:0000256" key="1">
    <source>
        <dbReference type="ARBA" id="ARBA00006337"/>
    </source>
</evidence>
<accession>A0A8J8CP73</accession>
<dbReference type="InterPro" id="IPR036318">
    <property type="entry name" value="FAD-bd_PCMH-like_sf"/>
</dbReference>
<evidence type="ECO:0000259" key="4">
    <source>
        <dbReference type="PROSITE" id="PS51846"/>
    </source>
</evidence>
<dbReference type="AlphaFoldDB" id="A0A8J8CP73"/>
<dbReference type="InterPro" id="IPR002550">
    <property type="entry name" value="CNNM"/>
</dbReference>
<dbReference type="Proteomes" id="UP000646053">
    <property type="component" value="Unassembled WGS sequence"/>
</dbReference>
<dbReference type="SUPFAM" id="SSF56176">
    <property type="entry name" value="FAD-binding/transporter-associated domain-like"/>
    <property type="match status" value="1"/>
</dbReference>
<dbReference type="EMBL" id="WVIE01000026">
    <property type="protein sequence ID" value="NDJ19172.1"/>
    <property type="molecule type" value="Genomic_DNA"/>
</dbReference>
<keyword evidence="2 3" id="KW-1133">Transmembrane helix</keyword>
<reference evidence="5" key="1">
    <citation type="submission" date="2019-12" db="EMBL/GenBank/DDBJ databases">
        <title>High-Quality draft genome sequences of three cyanobacteria isolated from the limestone walls of the Old Cathedral of Coimbra.</title>
        <authorList>
            <person name="Tiago I."/>
            <person name="Soares F."/>
            <person name="Portugal A."/>
        </authorList>
    </citation>
    <scope>NUCLEOTIDE SEQUENCE</scope>
    <source>
        <strain evidence="5">A</strain>
    </source>
</reference>
<gene>
    <name evidence="5" type="ORF">GS601_18075</name>
</gene>
<organism evidence="5 6">
    <name type="scientific">Myxacorys almedinensis A</name>
    <dbReference type="NCBI Taxonomy" id="2690445"/>
    <lineage>
        <taxon>Bacteria</taxon>
        <taxon>Bacillati</taxon>
        <taxon>Cyanobacteriota</taxon>
        <taxon>Cyanophyceae</taxon>
        <taxon>Leptolyngbyales</taxon>
        <taxon>Leptolyngbyaceae</taxon>
        <taxon>Myxacorys</taxon>
        <taxon>Myxacorys almedinensis</taxon>
    </lineage>
</organism>
<feature type="transmembrane region" description="Helical" evidence="3">
    <location>
        <begin position="156"/>
        <end position="182"/>
    </location>
</feature>
<evidence type="ECO:0000256" key="2">
    <source>
        <dbReference type="PROSITE-ProRule" id="PRU01193"/>
    </source>
</evidence>
<sequence>MTFLHTIEIEAAEALLQLAILLVLVLVIAFFVAAELAIVSASKGEIYRLTQQTETQAIAQQVQHAQNNLKQYLSVTQTGTTAGSLLLGWLGEGATVHWIEPWIARLPIPPLPAMLTSHSIATAIAFLLVTYVEIVLGELVPKVLASQAPERTALLLIRPLNLCSYLFAPALVVLNATVNLLIGSRDREAVPSDTPIVHCDPYSVKVDGSMDLQDLNQQLGVNFPPSDAYKTLAGFMIHQVGHVPAERDRVQWGELELEALRIRNNRLETILLRQVTQPLGSAVTLAEETLLPNS</sequence>
<dbReference type="Pfam" id="PF01595">
    <property type="entry name" value="CNNM"/>
    <property type="match status" value="1"/>
</dbReference>
<proteinExistence type="inferred from homology"/>
<protein>
    <submittedName>
        <fullName evidence="5">DUF21 domain-containing protein</fullName>
    </submittedName>
</protein>
<evidence type="ECO:0000313" key="5">
    <source>
        <dbReference type="EMBL" id="NDJ19172.1"/>
    </source>
</evidence>
<dbReference type="Gene3D" id="3.30.465.10">
    <property type="match status" value="1"/>
</dbReference>
<dbReference type="PROSITE" id="PS51846">
    <property type="entry name" value="CNNM"/>
    <property type="match status" value="1"/>
</dbReference>
<dbReference type="GO" id="GO:0050660">
    <property type="term" value="F:flavin adenine dinucleotide binding"/>
    <property type="evidence" value="ECO:0007669"/>
    <property type="project" value="InterPro"/>
</dbReference>
<evidence type="ECO:0000256" key="3">
    <source>
        <dbReference type="SAM" id="Phobius"/>
    </source>
</evidence>
<dbReference type="PANTHER" id="PTHR43099:SF2">
    <property type="entry name" value="UPF0053 PROTEIN YRKA"/>
    <property type="match status" value="1"/>
</dbReference>
<dbReference type="RefSeq" id="WP_162424702.1">
    <property type="nucleotide sequence ID" value="NZ_WVIE01000026.1"/>
</dbReference>
<dbReference type="SMART" id="SM01091">
    <property type="entry name" value="CorC_HlyC"/>
    <property type="match status" value="1"/>
</dbReference>
<feature type="transmembrane region" description="Helical" evidence="3">
    <location>
        <begin position="15"/>
        <end position="39"/>
    </location>
</feature>
<comment type="similarity">
    <text evidence="1">Belongs to the UPF0053 family.</text>
</comment>
<feature type="domain" description="CNNM transmembrane" evidence="4">
    <location>
        <begin position="10"/>
        <end position="209"/>
    </location>
</feature>
<dbReference type="GO" id="GO:0016020">
    <property type="term" value="C:membrane"/>
    <property type="evidence" value="ECO:0007669"/>
    <property type="project" value="UniProtKB-UniRule"/>
</dbReference>
<keyword evidence="6" id="KW-1185">Reference proteome</keyword>
<comment type="caution">
    <text evidence="5">The sequence shown here is derived from an EMBL/GenBank/DDBJ whole genome shotgun (WGS) entry which is preliminary data.</text>
</comment>
<feature type="transmembrane region" description="Helical" evidence="3">
    <location>
        <begin position="115"/>
        <end position="136"/>
    </location>
</feature>
<dbReference type="InterPro" id="IPR005170">
    <property type="entry name" value="Transptr-assoc_dom"/>
</dbReference>
<keyword evidence="2 3" id="KW-0812">Transmembrane</keyword>
<dbReference type="PANTHER" id="PTHR43099">
    <property type="entry name" value="UPF0053 PROTEIN YRKA"/>
    <property type="match status" value="1"/>
</dbReference>